<evidence type="ECO:0000313" key="3">
    <source>
        <dbReference type="Proteomes" id="UP000479000"/>
    </source>
</evidence>
<dbReference type="Proteomes" id="UP000479000">
    <property type="component" value="Unassembled WGS sequence"/>
</dbReference>
<name>A0A6H5GI52_9HEMI</name>
<accession>A0A6H5GI52</accession>
<protein>
    <submittedName>
        <fullName evidence="2">Uncharacterized protein</fullName>
    </submittedName>
</protein>
<gene>
    <name evidence="2" type="ORF">NTEN_LOCUS9031</name>
</gene>
<dbReference type="AlphaFoldDB" id="A0A6H5GI52"/>
<feature type="region of interest" description="Disordered" evidence="1">
    <location>
        <begin position="67"/>
        <end position="95"/>
    </location>
</feature>
<keyword evidence="3" id="KW-1185">Reference proteome</keyword>
<organism evidence="2 3">
    <name type="scientific">Nesidiocoris tenuis</name>
    <dbReference type="NCBI Taxonomy" id="355587"/>
    <lineage>
        <taxon>Eukaryota</taxon>
        <taxon>Metazoa</taxon>
        <taxon>Ecdysozoa</taxon>
        <taxon>Arthropoda</taxon>
        <taxon>Hexapoda</taxon>
        <taxon>Insecta</taxon>
        <taxon>Pterygota</taxon>
        <taxon>Neoptera</taxon>
        <taxon>Paraneoptera</taxon>
        <taxon>Hemiptera</taxon>
        <taxon>Heteroptera</taxon>
        <taxon>Panheteroptera</taxon>
        <taxon>Cimicomorpha</taxon>
        <taxon>Miridae</taxon>
        <taxon>Dicyphina</taxon>
        <taxon>Nesidiocoris</taxon>
    </lineage>
</organism>
<evidence type="ECO:0000256" key="1">
    <source>
        <dbReference type="SAM" id="MobiDB-lite"/>
    </source>
</evidence>
<sequence length="95" mass="10996">MKMILYRKVNYNYTYANYKGIEWEKVPLCFRLNARDFTIKMTYVRHILINNGKPAMAALANPLSLQNEASRGGERQRLSPRTANRSRCFPCGPVP</sequence>
<evidence type="ECO:0000313" key="2">
    <source>
        <dbReference type="EMBL" id="CAB0003508.1"/>
    </source>
</evidence>
<proteinExistence type="predicted"/>
<reference evidence="2 3" key="1">
    <citation type="submission" date="2020-02" db="EMBL/GenBank/DDBJ databases">
        <authorList>
            <person name="Ferguson B K."/>
        </authorList>
    </citation>
    <scope>NUCLEOTIDE SEQUENCE [LARGE SCALE GENOMIC DNA]</scope>
</reference>
<dbReference type="EMBL" id="CADCXU010013518">
    <property type="protein sequence ID" value="CAB0003508.1"/>
    <property type="molecule type" value="Genomic_DNA"/>
</dbReference>